<dbReference type="NCBIfam" id="TIGR02033">
    <property type="entry name" value="D-hydantoinase"/>
    <property type="match status" value="1"/>
</dbReference>
<dbReference type="Gene3D" id="3.20.20.140">
    <property type="entry name" value="Metal-dependent hydrolases"/>
    <property type="match status" value="1"/>
</dbReference>
<gene>
    <name evidence="10" type="ORF">HETIRDRAFT_322274</name>
</gene>
<evidence type="ECO:0000256" key="3">
    <source>
        <dbReference type="ARBA" id="ARBA00022723"/>
    </source>
</evidence>
<feature type="modified residue" description="N6-carboxylysine" evidence="7">
    <location>
        <position position="159"/>
    </location>
</feature>
<dbReference type="FunFam" id="3.20.20.140:FF:000174">
    <property type="entry name" value="Dihydropyrimidinase-related protein 2"/>
    <property type="match status" value="1"/>
</dbReference>
<dbReference type="SUPFAM" id="SSF51338">
    <property type="entry name" value="Composite domain of metallo-dependent hydrolases"/>
    <property type="match status" value="2"/>
</dbReference>
<sequence length="486" mass="53037">MAFDLDLIVRNGIVVTASDQVACDIGIKNGKVVLLAQGIPAQEGCQDIDAEGGYVTPGGVDSHVHLAQSAAAKSFGARSADDWTSGTRSALAGGTTTVIAFAVQNRGASVAQAVADYHELSNAHALCDYGFHLIVTDPTHEQMHVELPKLVAEGITSIKIYMTYAALKLNDSQILDVLAASRKYGVTTMVHCENADVIEWMTRSLESRGMTEPWHHGTSRPPIVEAEATNRALALAELMDTPMLVVHVSAPDAVRTIRRAQTRLLPVYAETCPHYALLDGTQMRRDGFEGAKCVCSPPLRDDPLDKERVWEGLANGTFTVVSSDHAPTNYHDERGKQVSAPRLCKPHPRGTFRTIPNGLPGVETRTPLLWSEGVLKGRISPQRFVELNSTNAAKLYGLYPQKGTIQPGSDADLIIWRPADQRKPITIVNEKLHHAVDYTPFEGFEVQDWPRYTILRGQIVYDGLSNAVTTEPGYGQFLKRGKSSLP</sequence>
<dbReference type="EC" id="3.5.2.2" evidence="6"/>
<accession>W4K373</accession>
<dbReference type="InterPro" id="IPR050378">
    <property type="entry name" value="Metallo-dep_Hydrolases_sf"/>
</dbReference>
<evidence type="ECO:0000256" key="5">
    <source>
        <dbReference type="ARBA" id="ARBA00036696"/>
    </source>
</evidence>
<dbReference type="PANTHER" id="PTHR11647:SF1">
    <property type="entry name" value="COLLAPSIN RESPONSE MEDIATOR PROTEIN"/>
    <property type="match status" value="1"/>
</dbReference>
<comment type="cofactor">
    <cofactor evidence="1">
        <name>Zn(2+)</name>
        <dbReference type="ChEBI" id="CHEBI:29105"/>
    </cofactor>
</comment>
<feature type="region of interest" description="Disordered" evidence="8">
    <location>
        <begin position="324"/>
        <end position="350"/>
    </location>
</feature>
<proteinExistence type="inferred from homology"/>
<dbReference type="EMBL" id="KI925460">
    <property type="protein sequence ID" value="ETW79775.1"/>
    <property type="molecule type" value="Genomic_DNA"/>
</dbReference>
<evidence type="ECO:0000256" key="2">
    <source>
        <dbReference type="ARBA" id="ARBA00008829"/>
    </source>
</evidence>
<comment type="similarity">
    <text evidence="2">Belongs to the metallo-dependent hydrolases superfamily. Hydantoinase/dihydropyrimidinase family.</text>
</comment>
<dbReference type="InterPro" id="IPR032466">
    <property type="entry name" value="Metal_Hydrolase"/>
</dbReference>
<keyword evidence="3" id="KW-0479">Metal-binding</keyword>
<dbReference type="Gene3D" id="2.30.40.10">
    <property type="entry name" value="Urease, subunit C, domain 1"/>
    <property type="match status" value="1"/>
</dbReference>
<comment type="PTM">
    <text evidence="7">Carbamylation allows a single lysine to coordinate two divalent metal cations.</text>
</comment>
<organism evidence="10 11">
    <name type="scientific">Heterobasidion irregulare (strain TC 32-1)</name>
    <dbReference type="NCBI Taxonomy" id="747525"/>
    <lineage>
        <taxon>Eukaryota</taxon>
        <taxon>Fungi</taxon>
        <taxon>Dikarya</taxon>
        <taxon>Basidiomycota</taxon>
        <taxon>Agaricomycotina</taxon>
        <taxon>Agaricomycetes</taxon>
        <taxon>Russulales</taxon>
        <taxon>Bondarzewiaceae</taxon>
        <taxon>Heterobasidion</taxon>
        <taxon>Heterobasidion annosum species complex</taxon>
    </lineage>
</organism>
<dbReference type="InParanoid" id="W4K373"/>
<dbReference type="GeneID" id="20670833"/>
<dbReference type="GO" id="GO:0004157">
    <property type="term" value="F:dihydropyrimidinase activity"/>
    <property type="evidence" value="ECO:0007669"/>
    <property type="project" value="UniProtKB-EC"/>
</dbReference>
<name>W4K373_HETIT</name>
<evidence type="ECO:0000259" key="9">
    <source>
        <dbReference type="Pfam" id="PF01979"/>
    </source>
</evidence>
<dbReference type="Pfam" id="PF01979">
    <property type="entry name" value="Amidohydro_1"/>
    <property type="match status" value="1"/>
</dbReference>
<dbReference type="AlphaFoldDB" id="W4K373"/>
<dbReference type="InterPro" id="IPR011778">
    <property type="entry name" value="Hydantoinase/dihydroPyrase"/>
</dbReference>
<dbReference type="KEGG" id="hir:HETIRDRAFT_322274"/>
<evidence type="ECO:0000313" key="11">
    <source>
        <dbReference type="Proteomes" id="UP000030671"/>
    </source>
</evidence>
<dbReference type="eggNOG" id="KOG2584">
    <property type="taxonomic scope" value="Eukaryota"/>
</dbReference>
<reference evidence="10 11" key="1">
    <citation type="journal article" date="2012" name="New Phytol.">
        <title>Insight into trade-off between wood decay and parasitism from the genome of a fungal forest pathogen.</title>
        <authorList>
            <person name="Olson A."/>
            <person name="Aerts A."/>
            <person name="Asiegbu F."/>
            <person name="Belbahri L."/>
            <person name="Bouzid O."/>
            <person name="Broberg A."/>
            <person name="Canback B."/>
            <person name="Coutinho P.M."/>
            <person name="Cullen D."/>
            <person name="Dalman K."/>
            <person name="Deflorio G."/>
            <person name="van Diepen L.T."/>
            <person name="Dunand C."/>
            <person name="Duplessis S."/>
            <person name="Durling M."/>
            <person name="Gonthier P."/>
            <person name="Grimwood J."/>
            <person name="Fossdal C.G."/>
            <person name="Hansson D."/>
            <person name="Henrissat B."/>
            <person name="Hietala A."/>
            <person name="Himmelstrand K."/>
            <person name="Hoffmeister D."/>
            <person name="Hogberg N."/>
            <person name="James T.Y."/>
            <person name="Karlsson M."/>
            <person name="Kohler A."/>
            <person name="Kues U."/>
            <person name="Lee Y.H."/>
            <person name="Lin Y.C."/>
            <person name="Lind M."/>
            <person name="Lindquist E."/>
            <person name="Lombard V."/>
            <person name="Lucas S."/>
            <person name="Lunden K."/>
            <person name="Morin E."/>
            <person name="Murat C."/>
            <person name="Park J."/>
            <person name="Raffaello T."/>
            <person name="Rouze P."/>
            <person name="Salamov A."/>
            <person name="Schmutz J."/>
            <person name="Solheim H."/>
            <person name="Stahlberg J."/>
            <person name="Velez H."/>
            <person name="de Vries R.P."/>
            <person name="Wiebenga A."/>
            <person name="Woodward S."/>
            <person name="Yakovlev I."/>
            <person name="Garbelotto M."/>
            <person name="Martin F."/>
            <person name="Grigoriev I.V."/>
            <person name="Stenlid J."/>
        </authorList>
    </citation>
    <scope>NUCLEOTIDE SEQUENCE [LARGE SCALE GENOMIC DNA]</scope>
    <source>
        <strain evidence="10 11">TC 32-1</strain>
    </source>
</reference>
<evidence type="ECO:0000256" key="7">
    <source>
        <dbReference type="PIRSR" id="PIRSR611778-50"/>
    </source>
</evidence>
<dbReference type="RefSeq" id="XP_009548328.1">
    <property type="nucleotide sequence ID" value="XM_009550033.1"/>
</dbReference>
<evidence type="ECO:0000256" key="6">
    <source>
        <dbReference type="ARBA" id="ARBA00039113"/>
    </source>
</evidence>
<dbReference type="OrthoDB" id="1924787at2759"/>
<evidence type="ECO:0000256" key="4">
    <source>
        <dbReference type="ARBA" id="ARBA00022801"/>
    </source>
</evidence>
<evidence type="ECO:0000256" key="8">
    <source>
        <dbReference type="SAM" id="MobiDB-lite"/>
    </source>
</evidence>
<dbReference type="HOGENOM" id="CLU_015572_2_0_1"/>
<protein>
    <recommendedName>
        <fullName evidence="6">dihydropyrimidinase</fullName>
        <ecNumber evidence="6">3.5.2.2</ecNumber>
    </recommendedName>
</protein>
<keyword evidence="11" id="KW-1185">Reference proteome</keyword>
<evidence type="ECO:0000313" key="10">
    <source>
        <dbReference type="EMBL" id="ETW79775.1"/>
    </source>
</evidence>
<dbReference type="SUPFAM" id="SSF51556">
    <property type="entry name" value="Metallo-dependent hydrolases"/>
    <property type="match status" value="1"/>
</dbReference>
<dbReference type="GO" id="GO:0005737">
    <property type="term" value="C:cytoplasm"/>
    <property type="evidence" value="ECO:0007669"/>
    <property type="project" value="InterPro"/>
</dbReference>
<dbReference type="InterPro" id="IPR006680">
    <property type="entry name" value="Amidohydro-rel"/>
</dbReference>
<dbReference type="STRING" id="747525.W4K373"/>
<dbReference type="PANTHER" id="PTHR11647">
    <property type="entry name" value="HYDRANTOINASE/DIHYDROPYRIMIDINASE FAMILY MEMBER"/>
    <property type="match status" value="1"/>
</dbReference>
<dbReference type="GO" id="GO:0046872">
    <property type="term" value="F:metal ion binding"/>
    <property type="evidence" value="ECO:0007669"/>
    <property type="project" value="UniProtKB-KW"/>
</dbReference>
<evidence type="ECO:0000256" key="1">
    <source>
        <dbReference type="ARBA" id="ARBA00001947"/>
    </source>
</evidence>
<dbReference type="Proteomes" id="UP000030671">
    <property type="component" value="Unassembled WGS sequence"/>
</dbReference>
<dbReference type="CDD" id="cd01314">
    <property type="entry name" value="D-HYD"/>
    <property type="match status" value="1"/>
</dbReference>
<feature type="domain" description="Amidohydrolase-related" evidence="9">
    <location>
        <begin position="54"/>
        <end position="460"/>
    </location>
</feature>
<comment type="catalytic activity">
    <reaction evidence="5">
        <text>5,6-dihydrouracil + H2O = 3-(carbamoylamino)propanoate + H(+)</text>
        <dbReference type="Rhea" id="RHEA:16121"/>
        <dbReference type="ChEBI" id="CHEBI:11892"/>
        <dbReference type="ChEBI" id="CHEBI:15377"/>
        <dbReference type="ChEBI" id="CHEBI:15378"/>
        <dbReference type="ChEBI" id="CHEBI:15901"/>
        <dbReference type="EC" id="3.5.2.2"/>
    </reaction>
</comment>
<keyword evidence="4" id="KW-0378">Hydrolase</keyword>
<dbReference type="InterPro" id="IPR011059">
    <property type="entry name" value="Metal-dep_hydrolase_composite"/>
</dbReference>